<dbReference type="SUPFAM" id="SSF110942">
    <property type="entry name" value="HSP90 C-terminal domain"/>
    <property type="match status" value="1"/>
</dbReference>
<dbReference type="GO" id="GO:0140662">
    <property type="term" value="F:ATP-dependent protein folding chaperone"/>
    <property type="evidence" value="ECO:0007669"/>
    <property type="project" value="InterPro"/>
</dbReference>
<comment type="similarity">
    <text evidence="2 8">Belongs to the heat shock protein 90 family.</text>
</comment>
<dbReference type="SMART" id="SM00387">
    <property type="entry name" value="HATPase_c"/>
    <property type="match status" value="1"/>
</dbReference>
<dbReference type="GO" id="GO:0005737">
    <property type="term" value="C:cytoplasm"/>
    <property type="evidence" value="ECO:0007669"/>
    <property type="project" value="UniProtKB-SubCell"/>
</dbReference>
<dbReference type="GO" id="GO:0005524">
    <property type="term" value="F:ATP binding"/>
    <property type="evidence" value="ECO:0007669"/>
    <property type="project" value="UniProtKB-UniRule"/>
</dbReference>
<dbReference type="GO" id="GO:0016887">
    <property type="term" value="F:ATP hydrolysis activity"/>
    <property type="evidence" value="ECO:0007669"/>
    <property type="project" value="InterPro"/>
</dbReference>
<evidence type="ECO:0000256" key="7">
    <source>
        <dbReference type="ARBA" id="ARBA00023186"/>
    </source>
</evidence>
<dbReference type="HAMAP" id="MF_00505">
    <property type="entry name" value="HSP90"/>
    <property type="match status" value="1"/>
</dbReference>
<dbReference type="SUPFAM" id="SSF55874">
    <property type="entry name" value="ATPase domain of HSP90 chaperone/DNA topoisomerase II/histidine kinase"/>
    <property type="match status" value="1"/>
</dbReference>
<dbReference type="PROSITE" id="PS00298">
    <property type="entry name" value="HSP90"/>
    <property type="match status" value="1"/>
</dbReference>
<evidence type="ECO:0000256" key="5">
    <source>
        <dbReference type="ARBA" id="ARBA00022840"/>
    </source>
</evidence>
<sequence>MTVETLHFQAEVTKLLDIVVHALYSQKDVFLRELVSNASDACDRLRYAAITDPALTEGDSDFKVRLIPDETAKLLTVADNGIGMSREELVENLGTIARSGTQRFAEALAQQAKGDGAAALNLIGQFGVGFYAAFMVADRVDVITRKAGEDQGWKWSSDGKGDFTVEPFDGAARGTRIVLHLKDDAQDYLKGAELARVVKTYSDHIDLPVVLEEGEESRTLNAASALWTRPKAEITPEQYTEFYHHVGHAFDDPWLTVHMHAEGAIEYTGLVFVPSDRPFDLFDPDRRQRLKLYVRRVFITDDCEGLVPSYLRFLKGVVDTPDLPLNVSREMLQDNPLVRKIGRGLVGKVLGEIGKAAEDKDRYAQFWETFGAVLKEGIYEDFERHATILDLCRFRSSLRDGWISLADYLEAMPEGQDAIYFLTGDSVEALRVNPQIEGFTAKGVEVLLLTDTIDEFWTAMAPPYKEHRFAPVALAGGDLSKIKAKDAPAEADAPEADKTLEADIHALAQAMKTVLGDAVSAVKASERLTASPVCLVAGDAGVSLHMERLLKAHNRTGAHADRVLEINPKHPVIKSLAQRTASEGFADAAWLLLDQARIVEGEPVDDAAAFSRRLTAVMEKGLF</sequence>
<dbReference type="InterPro" id="IPR020568">
    <property type="entry name" value="Ribosomal_Su5_D2-typ_SF"/>
</dbReference>
<dbReference type="PANTHER" id="PTHR11528">
    <property type="entry name" value="HEAT SHOCK PROTEIN 90 FAMILY MEMBER"/>
    <property type="match status" value="1"/>
</dbReference>
<gene>
    <name evidence="8 11" type="primary">htpG</name>
    <name evidence="11" type="ORF">KL86APRO_20047</name>
</gene>
<comment type="caution">
    <text evidence="8">Lacks conserved residue(s) required for the propagation of feature annotation.</text>
</comment>
<feature type="binding site" evidence="9">
    <location>
        <begin position="99"/>
        <end position="100"/>
    </location>
    <ligand>
        <name>ATP</name>
        <dbReference type="ChEBI" id="CHEBI:30616"/>
    </ligand>
</feature>
<dbReference type="InterPro" id="IPR019805">
    <property type="entry name" value="Heat_shock_protein_90_CS"/>
</dbReference>
<feature type="binding site" evidence="9">
    <location>
        <position position="33"/>
    </location>
    <ligand>
        <name>ATP</name>
        <dbReference type="ChEBI" id="CHEBI:30616"/>
    </ligand>
</feature>
<dbReference type="SUPFAM" id="SSF54211">
    <property type="entry name" value="Ribosomal protein S5 domain 2-like"/>
    <property type="match status" value="1"/>
</dbReference>
<evidence type="ECO:0000256" key="6">
    <source>
        <dbReference type="ARBA" id="ARBA00023016"/>
    </source>
</evidence>
<dbReference type="GO" id="GO:0051082">
    <property type="term" value="F:unfolded protein binding"/>
    <property type="evidence" value="ECO:0007669"/>
    <property type="project" value="UniProtKB-UniRule"/>
</dbReference>
<evidence type="ECO:0000256" key="3">
    <source>
        <dbReference type="ARBA" id="ARBA00022490"/>
    </source>
</evidence>
<feature type="region of interest" description="A; substrate-binding" evidence="8">
    <location>
        <begin position="1"/>
        <end position="329"/>
    </location>
</feature>
<dbReference type="InterPro" id="IPR037196">
    <property type="entry name" value="HSP90_C"/>
</dbReference>
<dbReference type="Gene3D" id="3.40.50.11260">
    <property type="match status" value="1"/>
</dbReference>
<keyword evidence="7 8" id="KW-0143">Chaperone</keyword>
<evidence type="ECO:0000256" key="1">
    <source>
        <dbReference type="ARBA" id="ARBA00004496"/>
    </source>
</evidence>
<feature type="binding site" evidence="9">
    <location>
        <position position="84"/>
    </location>
    <ligand>
        <name>ATP</name>
        <dbReference type="ChEBI" id="CHEBI:30616"/>
    </ligand>
</feature>
<feature type="binding site" evidence="9">
    <location>
        <position position="79"/>
    </location>
    <ligand>
        <name>ATP</name>
        <dbReference type="ChEBI" id="CHEBI:30616"/>
    </ligand>
</feature>
<keyword evidence="5 8" id="KW-0067">ATP-binding</keyword>
<dbReference type="InterPro" id="IPR003594">
    <property type="entry name" value="HATPase_dom"/>
</dbReference>
<feature type="binding site" evidence="9">
    <location>
        <position position="175"/>
    </location>
    <ligand>
        <name>ATP</name>
        <dbReference type="ChEBI" id="CHEBI:30616"/>
    </ligand>
</feature>
<keyword evidence="3 8" id="KW-0963">Cytoplasm</keyword>
<comment type="function">
    <text evidence="8">Molecular chaperone. Has ATPase activity.</text>
</comment>
<feature type="binding site" evidence="9">
    <location>
        <position position="37"/>
    </location>
    <ligand>
        <name>ATP</name>
        <dbReference type="ChEBI" id="CHEBI:30616"/>
    </ligand>
</feature>
<proteinExistence type="inferred from homology"/>
<feature type="binding site" evidence="9">
    <location>
        <begin position="125"/>
        <end position="130"/>
    </location>
    <ligand>
        <name>ATP</name>
        <dbReference type="ChEBI" id="CHEBI:30616"/>
    </ligand>
</feature>
<feature type="binding site" evidence="9">
    <location>
        <position position="92"/>
    </location>
    <ligand>
        <name>ATP</name>
        <dbReference type="ChEBI" id="CHEBI:30616"/>
    </ligand>
</feature>
<evidence type="ECO:0000256" key="8">
    <source>
        <dbReference type="HAMAP-Rule" id="MF_00505"/>
    </source>
</evidence>
<dbReference type="InterPro" id="IPR020575">
    <property type="entry name" value="Hsp90_N"/>
</dbReference>
<keyword evidence="4 8" id="KW-0547">Nucleotide-binding</keyword>
<protein>
    <recommendedName>
        <fullName evidence="8">Chaperone protein HtpG</fullName>
    </recommendedName>
    <alternativeName>
        <fullName evidence="8">Heat shock protein HtpG</fullName>
    </alternativeName>
    <alternativeName>
        <fullName evidence="8">High temperature protein G</fullName>
    </alternativeName>
</protein>
<feature type="region of interest" description="C" evidence="8">
    <location>
        <begin position="549"/>
        <end position="623"/>
    </location>
</feature>
<dbReference type="PRINTS" id="PR00775">
    <property type="entry name" value="HEATSHOCK90"/>
</dbReference>
<organism evidence="11">
    <name type="scientific">uncultured Alphaproteobacteria bacterium</name>
    <dbReference type="NCBI Taxonomy" id="91750"/>
    <lineage>
        <taxon>Bacteria</taxon>
        <taxon>Pseudomonadati</taxon>
        <taxon>Pseudomonadota</taxon>
        <taxon>Alphaproteobacteria</taxon>
        <taxon>environmental samples</taxon>
    </lineage>
</organism>
<evidence type="ECO:0000256" key="9">
    <source>
        <dbReference type="PIRSR" id="PIRSR002583-1"/>
    </source>
</evidence>
<evidence type="ECO:0000256" key="2">
    <source>
        <dbReference type="ARBA" id="ARBA00008239"/>
    </source>
</evidence>
<dbReference type="PIRSF" id="PIRSF002583">
    <property type="entry name" value="Hsp90"/>
    <property type="match status" value="1"/>
</dbReference>
<feature type="domain" description="Histidine kinase/HSP90-like ATPase" evidence="10">
    <location>
        <begin position="26"/>
        <end position="185"/>
    </location>
</feature>
<dbReference type="InterPro" id="IPR001404">
    <property type="entry name" value="Hsp90_fam"/>
</dbReference>
<name>A0A212KHB2_9PROT</name>
<reference evidence="11" key="1">
    <citation type="submission" date="2016-04" db="EMBL/GenBank/DDBJ databases">
        <authorList>
            <person name="Evans L.H."/>
            <person name="Alamgir A."/>
            <person name="Owens N."/>
            <person name="Weber N.D."/>
            <person name="Virtaneva K."/>
            <person name="Barbian K."/>
            <person name="Babar A."/>
            <person name="Rosenke K."/>
        </authorList>
    </citation>
    <scope>NUCLEOTIDE SEQUENCE</scope>
    <source>
        <strain evidence="11">86</strain>
    </source>
</reference>
<feature type="binding site" evidence="9">
    <location>
        <position position="329"/>
    </location>
    <ligand>
        <name>ATP</name>
        <dbReference type="ChEBI" id="CHEBI:30616"/>
    </ligand>
</feature>
<dbReference type="Pfam" id="PF00183">
    <property type="entry name" value="HSP90"/>
    <property type="match status" value="1"/>
</dbReference>
<accession>A0A212KHB2</accession>
<comment type="subcellular location">
    <subcellularLocation>
        <location evidence="1 8">Cytoplasm</location>
    </subcellularLocation>
</comment>
<dbReference type="Gene3D" id="1.20.120.790">
    <property type="entry name" value="Heat shock protein 90, C-terminal domain"/>
    <property type="match status" value="1"/>
</dbReference>
<dbReference type="Gene3D" id="3.30.565.10">
    <property type="entry name" value="Histidine kinase-like ATPase, C-terminal domain"/>
    <property type="match status" value="1"/>
</dbReference>
<dbReference type="CDD" id="cd16927">
    <property type="entry name" value="HATPase_Hsp90-like"/>
    <property type="match status" value="1"/>
</dbReference>
<dbReference type="FunFam" id="3.30.565.10:FF:000009">
    <property type="entry name" value="Molecular chaperone HtpG"/>
    <property type="match status" value="1"/>
</dbReference>
<evidence type="ECO:0000259" key="10">
    <source>
        <dbReference type="SMART" id="SM00387"/>
    </source>
</evidence>
<dbReference type="EMBL" id="FLUO01000002">
    <property type="protein sequence ID" value="SBW11008.1"/>
    <property type="molecule type" value="Genomic_DNA"/>
</dbReference>
<dbReference type="Pfam" id="PF13589">
    <property type="entry name" value="HATPase_c_3"/>
    <property type="match status" value="1"/>
</dbReference>
<comment type="subunit">
    <text evidence="8">Homodimer.</text>
</comment>
<dbReference type="NCBIfam" id="NF003555">
    <property type="entry name" value="PRK05218.1"/>
    <property type="match status" value="1"/>
</dbReference>
<evidence type="ECO:0000256" key="4">
    <source>
        <dbReference type="ARBA" id="ARBA00022741"/>
    </source>
</evidence>
<evidence type="ECO:0000313" key="11">
    <source>
        <dbReference type="EMBL" id="SBW11008.1"/>
    </source>
</evidence>
<dbReference type="AlphaFoldDB" id="A0A212KHB2"/>
<dbReference type="InterPro" id="IPR036890">
    <property type="entry name" value="HATPase_C_sf"/>
</dbReference>
<keyword evidence="6 8" id="KW-0346">Stress response</keyword>
<dbReference type="Gene3D" id="3.30.230.80">
    <property type="match status" value="1"/>
</dbReference>